<evidence type="ECO:0008006" key="3">
    <source>
        <dbReference type="Google" id="ProtNLM"/>
    </source>
</evidence>
<dbReference type="EMBL" id="UGHD01000002">
    <property type="protein sequence ID" value="STO57334.1"/>
    <property type="molecule type" value="Genomic_DNA"/>
</dbReference>
<dbReference type="AlphaFoldDB" id="A0A377HMK9"/>
<protein>
    <recommendedName>
        <fullName evidence="3">Methyltransferase domain</fullName>
    </recommendedName>
</protein>
<accession>A0A377HMK9</accession>
<organism evidence="1 2">
    <name type="scientific">Grimontia hollisae</name>
    <name type="common">Vibrio hollisae</name>
    <dbReference type="NCBI Taxonomy" id="673"/>
    <lineage>
        <taxon>Bacteria</taxon>
        <taxon>Pseudomonadati</taxon>
        <taxon>Pseudomonadota</taxon>
        <taxon>Gammaproteobacteria</taxon>
        <taxon>Vibrionales</taxon>
        <taxon>Vibrionaceae</taxon>
        <taxon>Grimontia</taxon>
    </lineage>
</organism>
<gene>
    <name evidence="1" type="ORF">NCTC11645_01720</name>
</gene>
<dbReference type="Proteomes" id="UP000254512">
    <property type="component" value="Unassembled WGS sequence"/>
</dbReference>
<evidence type="ECO:0000313" key="1">
    <source>
        <dbReference type="EMBL" id="STO57334.1"/>
    </source>
</evidence>
<dbReference type="RefSeq" id="WP_115659697.1">
    <property type="nucleotide sequence ID" value="NZ_UGHD01000002.1"/>
</dbReference>
<dbReference type="SUPFAM" id="SSF53335">
    <property type="entry name" value="S-adenosyl-L-methionine-dependent methyltransferases"/>
    <property type="match status" value="1"/>
</dbReference>
<reference evidence="1 2" key="1">
    <citation type="submission" date="2018-06" db="EMBL/GenBank/DDBJ databases">
        <authorList>
            <consortium name="Pathogen Informatics"/>
            <person name="Doyle S."/>
        </authorList>
    </citation>
    <scope>NUCLEOTIDE SEQUENCE [LARGE SCALE GENOMIC DNA]</scope>
    <source>
        <strain evidence="1 2">NCTC11645</strain>
    </source>
</reference>
<name>A0A377HMK9_GRIHO</name>
<sequence length="301" mass="34867">MILQTFSVETIKRLIALDVNFYREVHHDLCKLNNEQLYQHYATYGYSEGRVANSKALRENFFNMPTDINVLEIGPFLNPVLRGSNVKYFDILNKEELIEKAINMSKHEQISKIPIIDFVSKDGCMNKIYEKFDVVISSHNLEHQPDLISHINQVYDILVNGGVYKIVVPNCSYCFDANLPASKISDVIHANRINNKKHSIAKVIEHRSLTSHNDSYTHWRNSFLLSLDYVPIDTERVRRAINEFDNSNGKYIDVHAWQFLPHTLSDIIKSLILLGFVRFEDAICYGPVFGRNEFCIELIKK</sequence>
<dbReference type="Gene3D" id="3.40.50.150">
    <property type="entry name" value="Vaccinia Virus protein VP39"/>
    <property type="match status" value="1"/>
</dbReference>
<dbReference type="InterPro" id="IPR029063">
    <property type="entry name" value="SAM-dependent_MTases_sf"/>
</dbReference>
<evidence type="ECO:0000313" key="2">
    <source>
        <dbReference type="Proteomes" id="UP000254512"/>
    </source>
</evidence>
<proteinExistence type="predicted"/>